<organism evidence="3 4">
    <name type="scientific">Nocardioides luti</name>
    <dbReference type="NCBI Taxonomy" id="2761101"/>
    <lineage>
        <taxon>Bacteria</taxon>
        <taxon>Bacillati</taxon>
        <taxon>Actinomycetota</taxon>
        <taxon>Actinomycetes</taxon>
        <taxon>Propionibacteriales</taxon>
        <taxon>Nocardioidaceae</taxon>
        <taxon>Nocardioides</taxon>
    </lineage>
</organism>
<keyword evidence="1" id="KW-0732">Signal</keyword>
<proteinExistence type="predicted"/>
<dbReference type="Proteomes" id="UP000523955">
    <property type="component" value="Unassembled WGS sequence"/>
</dbReference>
<dbReference type="RefSeq" id="WP_185253635.1">
    <property type="nucleotide sequence ID" value="NZ_JACKXE010000001.1"/>
</dbReference>
<sequence>MRRPLTAALAPALAAVLAIPLGLTAPAGASAAPAAASVAPGESRAAARPITYTQWDTVDELGTGTPAGTRVTTAGRLALAPGAPVAQRRYGGTTYDVGRWSSPWVSPGFGLTELVSSWSATTPRNSRIEVEVRGRSAAGSTSSWDSLGRWASGDRFVRRTSVAGQSDDLADVAVDTWRARDAAGLTSWQLRVSLMRRTGASSASPTVDTIGAMASRLPTVSSVTTSRPGRAARGVVLDVPRMSQMVHDGDYTEYGGGGEAWCSPTSTSMVLAYYDALPPATASAWVPQGHVDPWVDQAARATYDTAYEGTGNWPFNTAYAAPLAGHAFVTRLRSLREAEAFVVAGIPVVASISFGPGELTGAPISSTNGHLVVVVGFTASGDVVVNDPAAQRRAGVRRTYDRGQFENAWLPRSGGLAYVITDDAHPLPGGTPTNW</sequence>
<comment type="caution">
    <text evidence="3">The sequence shown here is derived from an EMBL/GenBank/DDBJ whole genome shotgun (WGS) entry which is preliminary data.</text>
</comment>
<name>A0A7X0RK76_9ACTN</name>
<dbReference type="Gene3D" id="3.90.70.10">
    <property type="entry name" value="Cysteine proteinases"/>
    <property type="match status" value="1"/>
</dbReference>
<dbReference type="CDD" id="cd02549">
    <property type="entry name" value="Peptidase_C39A"/>
    <property type="match status" value="1"/>
</dbReference>
<protein>
    <submittedName>
        <fullName evidence="3">Peptidase C39 family protein</fullName>
    </submittedName>
</protein>
<dbReference type="AlphaFoldDB" id="A0A7X0RK76"/>
<evidence type="ECO:0000313" key="3">
    <source>
        <dbReference type="EMBL" id="MBB6628594.1"/>
    </source>
</evidence>
<dbReference type="InterPro" id="IPR039564">
    <property type="entry name" value="Peptidase_C39-like"/>
</dbReference>
<reference evidence="3 4" key="1">
    <citation type="submission" date="2020-08" db="EMBL/GenBank/DDBJ databases">
        <authorList>
            <person name="Seo M.-J."/>
        </authorList>
    </citation>
    <scope>NUCLEOTIDE SEQUENCE [LARGE SCALE GENOMIC DNA]</scope>
    <source>
        <strain evidence="3 4">KIGAM211</strain>
    </source>
</reference>
<evidence type="ECO:0000259" key="2">
    <source>
        <dbReference type="Pfam" id="PF13529"/>
    </source>
</evidence>
<dbReference type="Pfam" id="PF13529">
    <property type="entry name" value="Peptidase_C39_2"/>
    <property type="match status" value="1"/>
</dbReference>
<evidence type="ECO:0000256" key="1">
    <source>
        <dbReference type="SAM" id="SignalP"/>
    </source>
</evidence>
<gene>
    <name evidence="3" type="ORF">H5V45_14810</name>
</gene>
<dbReference type="InterPro" id="IPR039563">
    <property type="entry name" value="Peptidase_C39_single_dom"/>
</dbReference>
<evidence type="ECO:0000313" key="4">
    <source>
        <dbReference type="Proteomes" id="UP000523955"/>
    </source>
</evidence>
<feature type="domain" description="Peptidase C39-like" evidence="2">
    <location>
        <begin position="237"/>
        <end position="389"/>
    </location>
</feature>
<feature type="chain" id="PRO_5030696598" evidence="1">
    <location>
        <begin position="32"/>
        <end position="435"/>
    </location>
</feature>
<feature type="signal peptide" evidence="1">
    <location>
        <begin position="1"/>
        <end position="31"/>
    </location>
</feature>
<accession>A0A7X0RK76</accession>
<dbReference type="EMBL" id="JACKXE010000001">
    <property type="protein sequence ID" value="MBB6628594.1"/>
    <property type="molecule type" value="Genomic_DNA"/>
</dbReference>
<keyword evidence="4" id="KW-1185">Reference proteome</keyword>